<proteinExistence type="predicted"/>
<dbReference type="Proteomes" id="UP000065822">
    <property type="component" value="Chromosome"/>
</dbReference>
<dbReference type="PANTHER" id="PTHR46124:SF3">
    <property type="entry name" value="HYDROLASE"/>
    <property type="match status" value="1"/>
</dbReference>
<dbReference type="EMBL" id="LT906449">
    <property type="protein sequence ID" value="SNV10646.1"/>
    <property type="molecule type" value="Genomic_DNA"/>
</dbReference>
<dbReference type="Gene3D" id="3.20.20.140">
    <property type="entry name" value="Metal-dependent hydrolases"/>
    <property type="match status" value="1"/>
</dbReference>
<dbReference type="EMBL" id="CP014227">
    <property type="protein sequence ID" value="AMD84423.1"/>
    <property type="molecule type" value="Genomic_DNA"/>
</dbReference>
<evidence type="ECO:0000313" key="2">
    <source>
        <dbReference type="EMBL" id="SNV10646.1"/>
    </source>
</evidence>
<reference evidence="1 3" key="1">
    <citation type="submission" date="2016-02" db="EMBL/GenBank/DDBJ databases">
        <authorList>
            <person name="Holder M.E."/>
            <person name="Ajami N.J."/>
            <person name="Petrosino J.F."/>
        </authorList>
    </citation>
    <scope>NUCLEOTIDE SEQUENCE [LARGE SCALE GENOMIC DNA]</scope>
    <source>
        <strain evidence="1 3">CCUG 32990</strain>
    </source>
</reference>
<dbReference type="Proteomes" id="UP000215539">
    <property type="component" value="Chromosome 1"/>
</dbReference>
<keyword evidence="2" id="KW-0378">Hydrolase</keyword>
<sequence>MYLDVHSHRQHSDACTLVIRNQYPLSCEVEEPFSVGIHPWYCEDWQEQLRALHFVARHPNCFAIGECGLDKMCDTDFALQMQIFKEQIALSECLELPLIIHCVRAYSEIVSVKKQIQPKQLWVLHGFHKNEAVARLLTQNGIVLSFGKALLCSEKVQKVFTSLEEGSYFFETDDAAFSVKEIYAKAKSLLT</sequence>
<dbReference type="GO" id="GO:0016788">
    <property type="term" value="F:hydrolase activity, acting on ester bonds"/>
    <property type="evidence" value="ECO:0007669"/>
    <property type="project" value="InterPro"/>
</dbReference>
<dbReference type="GO" id="GO:0005829">
    <property type="term" value="C:cytosol"/>
    <property type="evidence" value="ECO:0007669"/>
    <property type="project" value="TreeGrafter"/>
</dbReference>
<accession>A0AAX2GY33</accession>
<evidence type="ECO:0000313" key="1">
    <source>
        <dbReference type="EMBL" id="AMD84423.1"/>
    </source>
</evidence>
<dbReference type="SUPFAM" id="SSF51556">
    <property type="entry name" value="Metallo-dependent hydrolases"/>
    <property type="match status" value="1"/>
</dbReference>
<reference evidence="2 4" key="2">
    <citation type="submission" date="2017-06" db="EMBL/GenBank/DDBJ databases">
        <authorList>
            <consortium name="Pathogen Informatics"/>
        </authorList>
    </citation>
    <scope>NUCLEOTIDE SEQUENCE [LARGE SCALE GENOMIC DNA]</scope>
    <source>
        <strain evidence="2 4">NCTC12947</strain>
    </source>
</reference>
<name>A0AAX2GY33_9FLAO</name>
<dbReference type="EC" id="3.1.21.-" evidence="2"/>
<dbReference type="AlphaFoldDB" id="A0AAX2GY33"/>
<evidence type="ECO:0000313" key="4">
    <source>
        <dbReference type="Proteomes" id="UP000215539"/>
    </source>
</evidence>
<keyword evidence="3" id="KW-1185">Reference proteome</keyword>
<dbReference type="InterPro" id="IPR032466">
    <property type="entry name" value="Metal_Hydrolase"/>
</dbReference>
<evidence type="ECO:0000313" key="3">
    <source>
        <dbReference type="Proteomes" id="UP000065822"/>
    </source>
</evidence>
<dbReference type="PANTHER" id="PTHR46124">
    <property type="entry name" value="D-AMINOACYL-TRNA DEACYLASE"/>
    <property type="match status" value="1"/>
</dbReference>
<gene>
    <name evidence="2" type="primary">yjjV</name>
    <name evidence="1" type="ORF">AXF12_02055</name>
    <name evidence="2" type="ORF">SAMEA44541418_01340</name>
</gene>
<dbReference type="InterPro" id="IPR001130">
    <property type="entry name" value="TatD-like"/>
</dbReference>
<protein>
    <submittedName>
        <fullName evidence="1">Hydrolase TatD</fullName>
    </submittedName>
    <submittedName>
        <fullName evidence="2">Uncharacterized deoxyribonuclease YjjV</fullName>
        <ecNumber evidence="2">3.1.21.-</ecNumber>
    </submittedName>
</protein>
<dbReference type="Pfam" id="PF01026">
    <property type="entry name" value="TatD_DNase"/>
    <property type="match status" value="1"/>
</dbReference>
<dbReference type="KEGG" id="chg:AXF12_02055"/>
<organism evidence="2 4">
    <name type="scientific">Capnocytophaga haemolytica</name>
    <dbReference type="NCBI Taxonomy" id="45243"/>
    <lineage>
        <taxon>Bacteria</taxon>
        <taxon>Pseudomonadati</taxon>
        <taxon>Bacteroidota</taxon>
        <taxon>Flavobacteriia</taxon>
        <taxon>Flavobacteriales</taxon>
        <taxon>Flavobacteriaceae</taxon>
        <taxon>Capnocytophaga</taxon>
    </lineage>
</organism>